<comment type="caution">
    <text evidence="1">The sequence shown here is derived from an EMBL/GenBank/DDBJ whole genome shotgun (WGS) entry which is preliminary data.</text>
</comment>
<evidence type="ECO:0000313" key="1">
    <source>
        <dbReference type="EMBL" id="DAD32262.1"/>
    </source>
</evidence>
<sequence length="94" mass="11039">MSNFSFSNQAHIMRQQKQESNDAHAEFQWGLEELMHRHLDDCMSLTSCCSTQDQEEVSSLRVKRRVKRSPLSLFQSRLKRKEIRGVGRKNGQMI</sequence>
<reference evidence="1 2" key="1">
    <citation type="journal article" date="2020" name="Mol. Biol. Evol.">
        <title>Distinct Expression and Methylation Patterns for Genes with Different Fates following a Single Whole-Genome Duplication in Flowering Plants.</title>
        <authorList>
            <person name="Shi T."/>
            <person name="Rahmani R.S."/>
            <person name="Gugger P.F."/>
            <person name="Wang M."/>
            <person name="Li H."/>
            <person name="Zhang Y."/>
            <person name="Li Z."/>
            <person name="Wang Q."/>
            <person name="Van de Peer Y."/>
            <person name="Marchal K."/>
            <person name="Chen J."/>
        </authorList>
    </citation>
    <scope>NUCLEOTIDE SEQUENCE [LARGE SCALE GENOMIC DNA]</scope>
    <source>
        <tissue evidence="1">Leaf</tissue>
    </source>
</reference>
<keyword evidence="2" id="KW-1185">Reference proteome</keyword>
<organism evidence="1 2">
    <name type="scientific">Nelumbo nucifera</name>
    <name type="common">Sacred lotus</name>
    <dbReference type="NCBI Taxonomy" id="4432"/>
    <lineage>
        <taxon>Eukaryota</taxon>
        <taxon>Viridiplantae</taxon>
        <taxon>Streptophyta</taxon>
        <taxon>Embryophyta</taxon>
        <taxon>Tracheophyta</taxon>
        <taxon>Spermatophyta</taxon>
        <taxon>Magnoliopsida</taxon>
        <taxon>Proteales</taxon>
        <taxon>Nelumbonaceae</taxon>
        <taxon>Nelumbo</taxon>
    </lineage>
</organism>
<evidence type="ECO:0000313" key="2">
    <source>
        <dbReference type="Proteomes" id="UP000607653"/>
    </source>
</evidence>
<dbReference type="AlphaFoldDB" id="A0A822YIE9"/>
<protein>
    <submittedName>
        <fullName evidence="1">Uncharacterized protein</fullName>
    </submittedName>
</protein>
<dbReference type="EMBL" id="DUZY01000003">
    <property type="protein sequence ID" value="DAD32262.1"/>
    <property type="molecule type" value="Genomic_DNA"/>
</dbReference>
<accession>A0A822YIE9</accession>
<gene>
    <name evidence="1" type="ORF">HUJ06_011113</name>
</gene>
<name>A0A822YIE9_NELNU</name>
<proteinExistence type="predicted"/>
<dbReference type="Proteomes" id="UP000607653">
    <property type="component" value="Unassembled WGS sequence"/>
</dbReference>